<evidence type="ECO:0000313" key="3">
    <source>
        <dbReference type="Proteomes" id="UP000428328"/>
    </source>
</evidence>
<evidence type="ECO:0000256" key="1">
    <source>
        <dbReference type="SAM" id="SignalP"/>
    </source>
</evidence>
<dbReference type="KEGG" id="psel:GM415_05610"/>
<dbReference type="RefSeq" id="WP_158946841.1">
    <property type="nucleotide sequence ID" value="NZ_CP046400.1"/>
</dbReference>
<dbReference type="Proteomes" id="UP000428328">
    <property type="component" value="Chromosome"/>
</dbReference>
<name>A0A6I6J9W8_9BACT</name>
<sequence>MRAISTLLFGWLLLCHPAMAHNLASLLPKSAGDLSRVELVTGEAAQEAVDKLHGKHLPAQESAMARYARPGQSAHPAEVWVSRVESEQEARRQTGQMVHLMFENPKSPFKHPKRVDHNGIPVYRFEGMGMVHLIWYKGDHVWWVSAAPAAEQALLETLCR</sequence>
<gene>
    <name evidence="2" type="ORF">GM415_05610</name>
</gene>
<dbReference type="EMBL" id="CP046400">
    <property type="protein sequence ID" value="QGY39616.1"/>
    <property type="molecule type" value="Genomic_DNA"/>
</dbReference>
<proteinExistence type="predicted"/>
<evidence type="ECO:0000313" key="2">
    <source>
        <dbReference type="EMBL" id="QGY39616.1"/>
    </source>
</evidence>
<reference evidence="2 3" key="1">
    <citation type="submission" date="2019-11" db="EMBL/GenBank/DDBJ databases">
        <authorList>
            <person name="Zheng R.K."/>
            <person name="Sun C.M."/>
        </authorList>
    </citation>
    <scope>NUCLEOTIDE SEQUENCE [LARGE SCALE GENOMIC DNA]</scope>
    <source>
        <strain evidence="2 3">SRB007</strain>
    </source>
</reference>
<keyword evidence="1" id="KW-0732">Signal</keyword>
<feature type="signal peptide" evidence="1">
    <location>
        <begin position="1"/>
        <end position="20"/>
    </location>
</feature>
<dbReference type="AlphaFoldDB" id="A0A6I6J9W8"/>
<feature type="chain" id="PRO_5026297997" evidence="1">
    <location>
        <begin position="21"/>
        <end position="160"/>
    </location>
</feature>
<accession>A0A6I6J9W8</accession>
<organism evidence="2 3">
    <name type="scientific">Pseudodesulfovibrio cashew</name>
    <dbReference type="NCBI Taxonomy" id="2678688"/>
    <lineage>
        <taxon>Bacteria</taxon>
        <taxon>Pseudomonadati</taxon>
        <taxon>Thermodesulfobacteriota</taxon>
        <taxon>Desulfovibrionia</taxon>
        <taxon>Desulfovibrionales</taxon>
        <taxon>Desulfovibrionaceae</taxon>
    </lineage>
</organism>
<keyword evidence="3" id="KW-1185">Reference proteome</keyword>
<protein>
    <submittedName>
        <fullName evidence="2">Uncharacterized protein</fullName>
    </submittedName>
</protein>